<dbReference type="RefSeq" id="XP_056544874.1">
    <property type="nucleotide sequence ID" value="XM_056686132.1"/>
</dbReference>
<dbReference type="GO" id="GO:0050661">
    <property type="term" value="F:NADP binding"/>
    <property type="evidence" value="ECO:0007669"/>
    <property type="project" value="InterPro"/>
</dbReference>
<evidence type="ECO:0000313" key="4">
    <source>
        <dbReference type="EMBL" id="KAJ5168413.1"/>
    </source>
</evidence>
<keyword evidence="1" id="KW-0285">Flavoprotein</keyword>
<dbReference type="SUPFAM" id="SSF51905">
    <property type="entry name" value="FAD/NAD(P)-binding domain"/>
    <property type="match status" value="2"/>
</dbReference>
<reference evidence="4" key="2">
    <citation type="journal article" date="2023" name="IMA Fungus">
        <title>Comparative genomic study of the Penicillium genus elucidates a diverse pangenome and 15 lateral gene transfer events.</title>
        <authorList>
            <person name="Petersen C."/>
            <person name="Sorensen T."/>
            <person name="Nielsen M.R."/>
            <person name="Sondergaard T.E."/>
            <person name="Sorensen J.L."/>
            <person name="Fitzpatrick D.A."/>
            <person name="Frisvad J.C."/>
            <person name="Nielsen K.L."/>
        </authorList>
    </citation>
    <scope>NUCLEOTIDE SEQUENCE</scope>
    <source>
        <strain evidence="4">IBT 26290</strain>
    </source>
</reference>
<dbReference type="PANTHER" id="PTHR43539:SF24">
    <property type="entry name" value="FAD_NAD(P)-BINDING DOMAIN-CONTAINING PROTEIN-RELATED"/>
    <property type="match status" value="1"/>
</dbReference>
<comment type="caution">
    <text evidence="4">The sequence shown here is derived from an EMBL/GenBank/DDBJ whole genome shotgun (WGS) entry which is preliminary data.</text>
</comment>
<keyword evidence="2" id="KW-0274">FAD</keyword>
<dbReference type="PRINTS" id="PR00411">
    <property type="entry name" value="PNDRDTASEI"/>
</dbReference>
<dbReference type="InterPro" id="IPR020946">
    <property type="entry name" value="Flavin_mOase-like"/>
</dbReference>
<dbReference type="InterPro" id="IPR050982">
    <property type="entry name" value="Auxin_biosynth/cation_transpt"/>
</dbReference>
<proteinExistence type="predicted"/>
<name>A0A9W9LQ51_9EURO</name>
<dbReference type="Gene3D" id="3.50.50.60">
    <property type="entry name" value="FAD/NAD(P)-binding domain"/>
    <property type="match status" value="1"/>
</dbReference>
<organism evidence="4 5">
    <name type="scientific">Penicillium canariense</name>
    <dbReference type="NCBI Taxonomy" id="189055"/>
    <lineage>
        <taxon>Eukaryota</taxon>
        <taxon>Fungi</taxon>
        <taxon>Dikarya</taxon>
        <taxon>Ascomycota</taxon>
        <taxon>Pezizomycotina</taxon>
        <taxon>Eurotiomycetes</taxon>
        <taxon>Eurotiomycetidae</taxon>
        <taxon>Eurotiales</taxon>
        <taxon>Aspergillaceae</taxon>
        <taxon>Penicillium</taxon>
    </lineage>
</organism>
<evidence type="ECO:0000256" key="3">
    <source>
        <dbReference type="ARBA" id="ARBA00023002"/>
    </source>
</evidence>
<gene>
    <name evidence="4" type="ORF">N7482_004007</name>
</gene>
<dbReference type="PANTHER" id="PTHR43539">
    <property type="entry name" value="FLAVIN-BINDING MONOOXYGENASE-LIKE PROTEIN (AFU_ORTHOLOGUE AFUA_4G09220)"/>
    <property type="match status" value="1"/>
</dbReference>
<sequence length="615" mass="69546">MSPQRYDHVIQLPQTAPVNPTPQSQQIAQEWLNKLENIFTTGEFSRLDEIFSEDSWWRDIIALQWDFRTLHGRKRIEEFLHQNRRHGPLSSFRLQETGHFQPKFEIVKKDTGFAWISSLFHFETPIGRGSGVLRLIQEEPGSWKAFSVYTTLQELKGFEEPLGTKRTYGTLDSMPGGVAKGNWLERRQRQLDFVEEHPQVLIIGAGQSGLNLGARLQSLGVSTLIIDKNDRVGDNWRKRYRTLVTHDPAEFTHMAYLPFPKNWPQFTPKDKLGDWFEAYASLMELNVWTKTTVSTASYEDSKGEWMVELVRDGKQRTIRPHHVVFCTGHAGEPLIPHFPGQHDYQGTVYHGSQHEDASNYDVKGKKVLVVGTGNSGHDIAENFYHNGAEVTMLQRSGTYVLTLDKGVFILHEGMHCENGPPTEQSDIVGESLPFPVQFALNIDMTKRIAEEEKETIEGLQRAGFKIEWGIDNSGIARLYYTRGGGYYVDVGCSQLIIDGKIKIHQSPGGISGFKSDSVVLKDGTSLKADIVVMATGYDNMKTTVQKVMGSKIADRCNDVWDLDEEGELNAMWRPSGHPNFWFMGGNLAICRIYSKYVALQIKAAEEGLRPPAIPN</sequence>
<reference evidence="4" key="1">
    <citation type="submission" date="2022-11" db="EMBL/GenBank/DDBJ databases">
        <authorList>
            <person name="Petersen C."/>
        </authorList>
    </citation>
    <scope>NUCLEOTIDE SEQUENCE</scope>
    <source>
        <strain evidence="4">IBT 26290</strain>
    </source>
</reference>
<evidence type="ECO:0000313" key="5">
    <source>
        <dbReference type="Proteomes" id="UP001149163"/>
    </source>
</evidence>
<dbReference type="Proteomes" id="UP001149163">
    <property type="component" value="Unassembled WGS sequence"/>
</dbReference>
<dbReference type="Pfam" id="PF00743">
    <property type="entry name" value="FMO-like"/>
    <property type="match status" value="1"/>
</dbReference>
<protein>
    <submittedName>
        <fullName evidence="4">Flavoprotein CzcO associated with the cation diffusion facilitator CzcD</fullName>
    </submittedName>
</protein>
<keyword evidence="3" id="KW-0560">Oxidoreductase</keyword>
<evidence type="ECO:0000256" key="2">
    <source>
        <dbReference type="ARBA" id="ARBA00022827"/>
    </source>
</evidence>
<dbReference type="InterPro" id="IPR036188">
    <property type="entry name" value="FAD/NAD-bd_sf"/>
</dbReference>
<dbReference type="OrthoDB" id="74360at2759"/>
<dbReference type="EMBL" id="JAPQKN010000002">
    <property type="protein sequence ID" value="KAJ5168413.1"/>
    <property type="molecule type" value="Genomic_DNA"/>
</dbReference>
<accession>A0A9W9LQ51</accession>
<keyword evidence="5" id="KW-1185">Reference proteome</keyword>
<dbReference type="GO" id="GO:0004499">
    <property type="term" value="F:N,N-dimethylaniline monooxygenase activity"/>
    <property type="evidence" value="ECO:0007669"/>
    <property type="project" value="InterPro"/>
</dbReference>
<evidence type="ECO:0000256" key="1">
    <source>
        <dbReference type="ARBA" id="ARBA00022630"/>
    </source>
</evidence>
<dbReference type="GeneID" id="81425308"/>
<dbReference type="AlphaFoldDB" id="A0A9W9LQ51"/>
<dbReference type="GO" id="GO:0050660">
    <property type="term" value="F:flavin adenine dinucleotide binding"/>
    <property type="evidence" value="ECO:0007669"/>
    <property type="project" value="InterPro"/>
</dbReference>